<keyword evidence="1" id="KW-1133">Transmembrane helix</keyword>
<evidence type="ECO:0000256" key="1">
    <source>
        <dbReference type="SAM" id="Phobius"/>
    </source>
</evidence>
<keyword evidence="1" id="KW-0472">Membrane</keyword>
<dbReference type="PANTHER" id="PTHR36698">
    <property type="entry name" value="BLL5892 PROTEIN"/>
    <property type="match status" value="1"/>
</dbReference>
<evidence type="ECO:0000313" key="3">
    <source>
        <dbReference type="EMBL" id="GGC84292.1"/>
    </source>
</evidence>
<proteinExistence type="predicted"/>
<dbReference type="EMBL" id="BMGG01000009">
    <property type="protein sequence ID" value="GGC84292.1"/>
    <property type="molecule type" value="Genomic_DNA"/>
</dbReference>
<name>A0A916USA9_9HYPH</name>
<feature type="transmembrane region" description="Helical" evidence="1">
    <location>
        <begin position="7"/>
        <end position="28"/>
    </location>
</feature>
<feature type="domain" description="Mce/MlaD" evidence="2">
    <location>
        <begin position="40"/>
        <end position="115"/>
    </location>
</feature>
<dbReference type="PANTHER" id="PTHR36698:SF2">
    <property type="entry name" value="MCE_MLAD DOMAIN-CONTAINING PROTEIN"/>
    <property type="match status" value="1"/>
</dbReference>
<dbReference type="AlphaFoldDB" id="A0A916USA9"/>
<keyword evidence="1" id="KW-0812">Transmembrane</keyword>
<dbReference type="Pfam" id="PF02470">
    <property type="entry name" value="MlaD"/>
    <property type="match status" value="1"/>
</dbReference>
<evidence type="ECO:0000313" key="4">
    <source>
        <dbReference type="Proteomes" id="UP000637002"/>
    </source>
</evidence>
<sequence length="370" mass="39688">METRANYALIGIFTLAVIAAGFLFVYWFSGLQGAGRRVTYNVVFTGSVSGLGLGSPVYFNGIRIGEVTKIDIDPTDFRRVITTIQVDSSNRLRVDTKARLDVQLLSGVGSISLIGGAADAAERLPCPSPSCTITAERSDFQDLLDSTRVLARNANDTLEKINALIDQNQQSITDSVQNLGRFTKALGDNSPGVDKFLASVGGAADQVQALAGNLDSIVKDVDRKKVTRIVDNADRFMGALGASSTDVEKSVKNVTSITAKLDRASDQIEGVLKAAQGFLSSPDGKGAFQQVAEAARSIKILADNLDKRTAEITVGINRFTGTGLREFTGLATDGQRTLGEINRVLRNVDRNPQQFIFGGKPPIPEYNGRR</sequence>
<reference evidence="3" key="1">
    <citation type="journal article" date="2014" name="Int. J. Syst. Evol. Microbiol.">
        <title>Complete genome sequence of Corynebacterium casei LMG S-19264T (=DSM 44701T), isolated from a smear-ripened cheese.</title>
        <authorList>
            <consortium name="US DOE Joint Genome Institute (JGI-PGF)"/>
            <person name="Walter F."/>
            <person name="Albersmeier A."/>
            <person name="Kalinowski J."/>
            <person name="Ruckert C."/>
        </authorList>
    </citation>
    <scope>NUCLEOTIDE SEQUENCE</scope>
    <source>
        <strain evidence="3">CGMCC 1.12919</strain>
    </source>
</reference>
<dbReference type="InterPro" id="IPR003399">
    <property type="entry name" value="Mce/MlaD"/>
</dbReference>
<comment type="caution">
    <text evidence="3">The sequence shown here is derived from an EMBL/GenBank/DDBJ whole genome shotgun (WGS) entry which is preliminary data.</text>
</comment>
<organism evidence="3 4">
    <name type="scientific">Chelatococcus reniformis</name>
    <dbReference type="NCBI Taxonomy" id="1494448"/>
    <lineage>
        <taxon>Bacteria</taxon>
        <taxon>Pseudomonadati</taxon>
        <taxon>Pseudomonadota</taxon>
        <taxon>Alphaproteobacteria</taxon>
        <taxon>Hyphomicrobiales</taxon>
        <taxon>Chelatococcaceae</taxon>
        <taxon>Chelatococcus</taxon>
    </lineage>
</organism>
<dbReference type="Proteomes" id="UP000637002">
    <property type="component" value="Unassembled WGS sequence"/>
</dbReference>
<gene>
    <name evidence="3" type="ORF">GCM10010994_47760</name>
</gene>
<dbReference type="RefSeq" id="WP_188611690.1">
    <property type="nucleotide sequence ID" value="NZ_BMGG01000009.1"/>
</dbReference>
<protein>
    <submittedName>
        <fullName evidence="3">Organic solvent ABC transporter substrate-binding protein</fullName>
    </submittedName>
</protein>
<keyword evidence="4" id="KW-1185">Reference proteome</keyword>
<accession>A0A916USA9</accession>
<evidence type="ECO:0000259" key="2">
    <source>
        <dbReference type="Pfam" id="PF02470"/>
    </source>
</evidence>
<reference evidence="3" key="2">
    <citation type="submission" date="2020-09" db="EMBL/GenBank/DDBJ databases">
        <authorList>
            <person name="Sun Q."/>
            <person name="Zhou Y."/>
        </authorList>
    </citation>
    <scope>NUCLEOTIDE SEQUENCE</scope>
    <source>
        <strain evidence="3">CGMCC 1.12919</strain>
    </source>
</reference>
<dbReference type="SUPFAM" id="SSF58104">
    <property type="entry name" value="Methyl-accepting chemotaxis protein (MCP) signaling domain"/>
    <property type="match status" value="1"/>
</dbReference>
<dbReference type="Gene3D" id="1.10.287.950">
    <property type="entry name" value="Methyl-accepting chemotaxis protein"/>
    <property type="match status" value="1"/>
</dbReference>